<dbReference type="Pfam" id="PF08275">
    <property type="entry name" value="DNAG_N"/>
    <property type="match status" value="1"/>
</dbReference>
<dbReference type="RefSeq" id="WP_214157149.1">
    <property type="nucleotide sequence ID" value="NZ_JAHBAY010000007.1"/>
</dbReference>
<evidence type="ECO:0000256" key="8">
    <source>
        <dbReference type="ARBA" id="ARBA00022833"/>
    </source>
</evidence>
<dbReference type="InterPro" id="IPR006295">
    <property type="entry name" value="DNA_primase_DnaG"/>
</dbReference>
<comment type="caution">
    <text evidence="15">The sequence shown here is derived from an EMBL/GenBank/DDBJ whole genome shotgun (WGS) entry which is preliminary data.</text>
</comment>
<feature type="compositionally biased region" description="Gly residues" evidence="13">
    <location>
        <begin position="517"/>
        <end position="529"/>
    </location>
</feature>
<evidence type="ECO:0000256" key="10">
    <source>
        <dbReference type="ARBA" id="ARBA00023125"/>
    </source>
</evidence>
<dbReference type="EC" id="2.7.7.101" evidence="12"/>
<protein>
    <recommendedName>
        <fullName evidence="12">DNA primase</fullName>
        <ecNumber evidence="12">2.7.7.101</ecNumber>
    </recommendedName>
</protein>
<dbReference type="EMBL" id="JAHBAY010000007">
    <property type="protein sequence ID" value="MBT0770858.1"/>
    <property type="molecule type" value="Genomic_DNA"/>
</dbReference>
<comment type="cofactor">
    <cofactor evidence="12">
        <name>Zn(2+)</name>
        <dbReference type="ChEBI" id="CHEBI:29105"/>
    </cofactor>
    <text evidence="12">Binds 1 zinc ion per monomer.</text>
</comment>
<keyword evidence="8 12" id="KW-0862">Zinc</keyword>
<dbReference type="InterPro" id="IPR019475">
    <property type="entry name" value="DNA_primase_DnaB-bd"/>
</dbReference>
<dbReference type="Gene3D" id="1.20.50.20">
    <property type="entry name" value="DnaG, RNA polymerase domain, helical bundle"/>
    <property type="match status" value="1"/>
</dbReference>
<keyword evidence="11 12" id="KW-0804">Transcription</keyword>
<dbReference type="Pfam" id="PF01807">
    <property type="entry name" value="Zn_ribbon_DnaG"/>
    <property type="match status" value="1"/>
</dbReference>
<comment type="function">
    <text evidence="12">RNA polymerase that catalyzes the synthesis of short RNA molecules used as primers for DNA polymerase during DNA replication.</text>
</comment>
<dbReference type="InterPro" id="IPR037068">
    <property type="entry name" value="DNA_primase_core_N_sf"/>
</dbReference>
<comment type="catalytic activity">
    <reaction evidence="12">
        <text>ssDNA + n NTP = ssDNA/pppN(pN)n-1 hybrid + (n-1) diphosphate.</text>
        <dbReference type="EC" id="2.7.7.101"/>
    </reaction>
</comment>
<evidence type="ECO:0000313" key="16">
    <source>
        <dbReference type="Proteomes" id="UP001197247"/>
    </source>
</evidence>
<reference evidence="15 16" key="1">
    <citation type="submission" date="2021-05" db="EMBL/GenBank/DDBJ databases">
        <title>Kineosporia and Streptomyces sp. nov. two new marine actinobacteria isolated from Coral.</title>
        <authorList>
            <person name="Buangrab K."/>
            <person name="Sutthacheep M."/>
            <person name="Yeemin T."/>
            <person name="Harunari E."/>
            <person name="Igarashi Y."/>
            <person name="Kanchanasin P."/>
            <person name="Tanasupawat S."/>
            <person name="Phongsopitanun W."/>
        </authorList>
    </citation>
    <scope>NUCLEOTIDE SEQUENCE [LARGE SCALE GENOMIC DNA]</scope>
    <source>
        <strain evidence="15 16">J2-2</strain>
    </source>
</reference>
<dbReference type="InterPro" id="IPR030846">
    <property type="entry name" value="DnaG_bac"/>
</dbReference>
<keyword evidence="10 12" id="KW-0238">DNA-binding</keyword>
<dbReference type="PANTHER" id="PTHR30313">
    <property type="entry name" value="DNA PRIMASE"/>
    <property type="match status" value="1"/>
</dbReference>
<dbReference type="InterPro" id="IPR036977">
    <property type="entry name" value="DNA_primase_Znf_CHC2"/>
</dbReference>
<name>A0ABS5TJ49_9ACTN</name>
<dbReference type="Pfam" id="PF10410">
    <property type="entry name" value="DnaB_bind"/>
    <property type="match status" value="1"/>
</dbReference>
<keyword evidence="7 12" id="KW-0863">Zinc-finger</keyword>
<evidence type="ECO:0000256" key="5">
    <source>
        <dbReference type="ARBA" id="ARBA00022705"/>
    </source>
</evidence>
<feature type="region of interest" description="Disordered" evidence="13">
    <location>
        <begin position="448"/>
        <end position="613"/>
    </location>
</feature>
<evidence type="ECO:0000256" key="9">
    <source>
        <dbReference type="ARBA" id="ARBA00022842"/>
    </source>
</evidence>
<dbReference type="CDD" id="cd03364">
    <property type="entry name" value="TOPRIM_DnaG_primases"/>
    <property type="match status" value="1"/>
</dbReference>
<feature type="zinc finger region" description="CHC2-type" evidence="12">
    <location>
        <begin position="39"/>
        <end position="63"/>
    </location>
</feature>
<keyword evidence="6 12" id="KW-0479">Metal-binding</keyword>
<dbReference type="PANTHER" id="PTHR30313:SF2">
    <property type="entry name" value="DNA PRIMASE"/>
    <property type="match status" value="1"/>
</dbReference>
<feature type="domain" description="Toprim" evidence="14">
    <location>
        <begin position="266"/>
        <end position="352"/>
    </location>
</feature>
<gene>
    <name evidence="12 15" type="primary">dnaG</name>
    <name evidence="15" type="ORF">KIH74_18085</name>
</gene>
<dbReference type="SUPFAM" id="SSF56731">
    <property type="entry name" value="DNA primase core"/>
    <property type="match status" value="1"/>
</dbReference>
<evidence type="ECO:0000256" key="3">
    <source>
        <dbReference type="ARBA" id="ARBA00022679"/>
    </source>
</evidence>
<keyword evidence="2 12" id="KW-0639">Primosome</keyword>
<evidence type="ECO:0000313" key="15">
    <source>
        <dbReference type="EMBL" id="MBT0770858.1"/>
    </source>
</evidence>
<evidence type="ECO:0000256" key="2">
    <source>
        <dbReference type="ARBA" id="ARBA00022515"/>
    </source>
</evidence>
<dbReference type="Pfam" id="PF08278">
    <property type="entry name" value="DnaG_DnaB_bind"/>
    <property type="match status" value="1"/>
</dbReference>
<dbReference type="NCBIfam" id="TIGR01391">
    <property type="entry name" value="dnaG"/>
    <property type="match status" value="1"/>
</dbReference>
<keyword evidence="9" id="KW-0460">Magnesium</keyword>
<evidence type="ECO:0000256" key="7">
    <source>
        <dbReference type="ARBA" id="ARBA00022771"/>
    </source>
</evidence>
<comment type="domain">
    <text evidence="12">Contains an N-terminal zinc-binding domain, a central core domain that contains the primase activity, and a C-terminal DnaB-binding domain.</text>
</comment>
<sequence length="764" mass="82980">MRIRREDVEAVRERSRIDEVISEHVSLRPAGIGSLKGLCPFHDEKSPSFNVRPTVGFYHCFGCQKGGDVISFVQEIDHLSFAEAVERLAARIGMELRYEDDDGKDGKRPGRGDVNLRRRLLEANRAAAQYFAEQLGTSPDASIGRQFLVDRGFDQAAAELFGVGFAPRGGEVLTRHLLGRGFTAEELVAAGLAGQGRRGLYDRFRGRLIWPIRDVTGDTLGFGARRLYDDDTIEAKYLNTPETALYKKSHVLYGVDLAKREIAKSHQVVVVEGYTDVMACHLAGEPTAVATCGTAFAADHIRIVRRLIGDERNSGGRVIFTFDGDAAGQKAALKAFEDDQRFVSQTYVSIAPSGMDPCELRQRQGNEAVKELIAGRRPMFEFKIQSIIEDVDLTTVEGGARALRLAAPVVAGIRDEVIRRGYLVKLAGMLGMDDDLVRQAVVRAQRDLRASGGQAGPGRRPDGERQPGGEAQRGGDDRRGGNRRGAGPAGGVQQPDGSWLMPDGSYILPPPEPSRGGWKGKGGKGGGNWGERDRKRWNNGEGKTAPGTNFPGGYGAGPSWSDHEPPPDDMPPPPDDEPPHDAYDHAPASGGAGPTAQAPRRYQPPKLERPDPRNRIAAVEREALECMLQVPRLVPSLESDALPDDTFQTPLYRVIHEAIRGAGGIAVAVGMTPSAWVALVQDFAPDPVVPMITELAVAPLPSTDDDLALARYAAGMILHIAEEQVRRELAGLTAAWQRGEDVGLRVLELETLKRTLSERKHGAT</sequence>
<proteinExistence type="inferred from homology"/>
<evidence type="ECO:0000256" key="4">
    <source>
        <dbReference type="ARBA" id="ARBA00022695"/>
    </source>
</evidence>
<dbReference type="HAMAP" id="MF_00974">
    <property type="entry name" value="DNA_primase_DnaG"/>
    <property type="match status" value="1"/>
</dbReference>
<evidence type="ECO:0000256" key="12">
    <source>
        <dbReference type="HAMAP-Rule" id="MF_00974"/>
    </source>
</evidence>
<organism evidence="15 16">
    <name type="scientific">Kineosporia corallincola</name>
    <dbReference type="NCBI Taxonomy" id="2835133"/>
    <lineage>
        <taxon>Bacteria</taxon>
        <taxon>Bacillati</taxon>
        <taxon>Actinomycetota</taxon>
        <taxon>Actinomycetes</taxon>
        <taxon>Kineosporiales</taxon>
        <taxon>Kineosporiaceae</taxon>
        <taxon>Kineosporia</taxon>
    </lineage>
</organism>
<dbReference type="SMART" id="SM00493">
    <property type="entry name" value="TOPRIM"/>
    <property type="match status" value="1"/>
</dbReference>
<feature type="compositionally biased region" description="Basic and acidic residues" evidence="13">
    <location>
        <begin position="459"/>
        <end position="480"/>
    </location>
</feature>
<dbReference type="InterPro" id="IPR013264">
    <property type="entry name" value="DNAG_N"/>
</dbReference>
<dbReference type="SMART" id="SM00400">
    <property type="entry name" value="ZnF_CHCC"/>
    <property type="match status" value="1"/>
</dbReference>
<evidence type="ECO:0000256" key="11">
    <source>
        <dbReference type="ARBA" id="ARBA00023163"/>
    </source>
</evidence>
<evidence type="ECO:0000256" key="6">
    <source>
        <dbReference type="ARBA" id="ARBA00022723"/>
    </source>
</evidence>
<evidence type="ECO:0000259" key="14">
    <source>
        <dbReference type="PROSITE" id="PS50880"/>
    </source>
</evidence>
<dbReference type="InterPro" id="IPR006171">
    <property type="entry name" value="TOPRIM_dom"/>
</dbReference>
<evidence type="ECO:0000256" key="1">
    <source>
        <dbReference type="ARBA" id="ARBA00022478"/>
    </source>
</evidence>
<dbReference type="InterPro" id="IPR013173">
    <property type="entry name" value="DNA_primase_DnaG_DnaB-bd_dom"/>
</dbReference>
<comment type="similarity">
    <text evidence="12">Belongs to the DnaG primase family.</text>
</comment>
<dbReference type="PROSITE" id="PS50880">
    <property type="entry name" value="TOPRIM"/>
    <property type="match status" value="1"/>
</dbReference>
<dbReference type="Pfam" id="PF13662">
    <property type="entry name" value="Toprim_4"/>
    <property type="match status" value="1"/>
</dbReference>
<keyword evidence="16" id="KW-1185">Reference proteome</keyword>
<dbReference type="Proteomes" id="UP001197247">
    <property type="component" value="Unassembled WGS sequence"/>
</dbReference>
<comment type="subunit">
    <text evidence="12">Monomer. Interacts with DnaB.</text>
</comment>
<dbReference type="InterPro" id="IPR002694">
    <property type="entry name" value="Znf_CHC2"/>
</dbReference>
<dbReference type="Gene3D" id="3.40.1360.10">
    <property type="match status" value="1"/>
</dbReference>
<keyword evidence="4 12" id="KW-0548">Nucleotidyltransferase</keyword>
<dbReference type="Gene3D" id="3.90.580.10">
    <property type="entry name" value="Zinc finger, CHC2-type domain"/>
    <property type="match status" value="1"/>
</dbReference>
<dbReference type="Gene3D" id="3.90.980.10">
    <property type="entry name" value="DNA primase, catalytic core, N-terminal domain"/>
    <property type="match status" value="1"/>
</dbReference>
<dbReference type="InterPro" id="IPR050219">
    <property type="entry name" value="DnaG_primase"/>
</dbReference>
<evidence type="ECO:0000256" key="13">
    <source>
        <dbReference type="SAM" id="MobiDB-lite"/>
    </source>
</evidence>
<dbReference type="SUPFAM" id="SSF57783">
    <property type="entry name" value="Zinc beta-ribbon"/>
    <property type="match status" value="1"/>
</dbReference>
<keyword evidence="5 12" id="KW-0235">DNA replication</keyword>
<keyword evidence="3 12" id="KW-0808">Transferase</keyword>
<dbReference type="InterPro" id="IPR034151">
    <property type="entry name" value="TOPRIM_DnaG_bac"/>
</dbReference>
<accession>A0ABS5TJ49</accession>
<keyword evidence="1 12" id="KW-0240">DNA-directed RNA polymerase</keyword>